<dbReference type="EMBL" id="ABDF02000002">
    <property type="protein sequence ID" value="EHK26448.1"/>
    <property type="molecule type" value="Genomic_DNA"/>
</dbReference>
<evidence type="ECO:0000313" key="2">
    <source>
        <dbReference type="EMBL" id="EHK26448.1"/>
    </source>
</evidence>
<gene>
    <name evidence="2" type="ORF">TRIVIDRAFT_55747</name>
</gene>
<dbReference type="VEuPathDB" id="FungiDB:TRIVIDRAFT_55747"/>
<reference evidence="2 3" key="1">
    <citation type="journal article" date="2011" name="Genome Biol.">
        <title>Comparative genome sequence analysis underscores mycoparasitism as the ancestral life style of Trichoderma.</title>
        <authorList>
            <person name="Kubicek C.P."/>
            <person name="Herrera-Estrella A."/>
            <person name="Seidl-Seiboth V."/>
            <person name="Martinez D.A."/>
            <person name="Druzhinina I.S."/>
            <person name="Thon M."/>
            <person name="Zeilinger S."/>
            <person name="Casas-Flores S."/>
            <person name="Horwitz B.A."/>
            <person name="Mukherjee P.K."/>
            <person name="Mukherjee M."/>
            <person name="Kredics L."/>
            <person name="Alcaraz L.D."/>
            <person name="Aerts A."/>
            <person name="Antal Z."/>
            <person name="Atanasova L."/>
            <person name="Cervantes-Badillo M.G."/>
            <person name="Challacombe J."/>
            <person name="Chertkov O."/>
            <person name="McCluskey K."/>
            <person name="Coulpier F."/>
            <person name="Deshpande N."/>
            <person name="von Doehren H."/>
            <person name="Ebbole D.J."/>
            <person name="Esquivel-Naranjo E.U."/>
            <person name="Fekete E."/>
            <person name="Flipphi M."/>
            <person name="Glaser F."/>
            <person name="Gomez-Rodriguez E.Y."/>
            <person name="Gruber S."/>
            <person name="Han C."/>
            <person name="Henrissat B."/>
            <person name="Hermosa R."/>
            <person name="Hernandez-Onate M."/>
            <person name="Karaffa L."/>
            <person name="Kosti I."/>
            <person name="Le Crom S."/>
            <person name="Lindquist E."/>
            <person name="Lucas S."/>
            <person name="Luebeck M."/>
            <person name="Luebeck P.S."/>
            <person name="Margeot A."/>
            <person name="Metz B."/>
            <person name="Misra M."/>
            <person name="Nevalainen H."/>
            <person name="Omann M."/>
            <person name="Packer N."/>
            <person name="Perrone G."/>
            <person name="Uresti-Rivera E.E."/>
            <person name="Salamov A."/>
            <person name="Schmoll M."/>
            <person name="Seiboth B."/>
            <person name="Shapiro H."/>
            <person name="Sukno S."/>
            <person name="Tamayo-Ramos J.A."/>
            <person name="Tisch D."/>
            <person name="Wiest A."/>
            <person name="Wilkinson H.H."/>
            <person name="Zhang M."/>
            <person name="Coutinho P.M."/>
            <person name="Kenerley C.M."/>
            <person name="Monte E."/>
            <person name="Baker S.E."/>
            <person name="Grigoriev I.V."/>
        </authorList>
    </citation>
    <scope>NUCLEOTIDE SEQUENCE [LARGE SCALE GENOMIC DNA]</scope>
    <source>
        <strain evidence="3">Gv29-8 / FGSC 10586</strain>
    </source>
</reference>
<evidence type="ECO:0000256" key="1">
    <source>
        <dbReference type="SAM" id="SignalP"/>
    </source>
</evidence>
<feature type="chain" id="PRO_5003523870" evidence="1">
    <location>
        <begin position="18"/>
        <end position="118"/>
    </location>
</feature>
<organism evidence="2 3">
    <name type="scientific">Hypocrea virens (strain Gv29-8 / FGSC 10586)</name>
    <name type="common">Gliocladium virens</name>
    <name type="synonym">Trichoderma virens</name>
    <dbReference type="NCBI Taxonomy" id="413071"/>
    <lineage>
        <taxon>Eukaryota</taxon>
        <taxon>Fungi</taxon>
        <taxon>Dikarya</taxon>
        <taxon>Ascomycota</taxon>
        <taxon>Pezizomycotina</taxon>
        <taxon>Sordariomycetes</taxon>
        <taxon>Hypocreomycetidae</taxon>
        <taxon>Hypocreales</taxon>
        <taxon>Hypocreaceae</taxon>
        <taxon>Trichoderma</taxon>
    </lineage>
</organism>
<dbReference type="Proteomes" id="UP000007115">
    <property type="component" value="Unassembled WGS sequence"/>
</dbReference>
<dbReference type="OrthoDB" id="4893760at2759"/>
<dbReference type="eggNOG" id="ENOG502RKEB">
    <property type="taxonomic scope" value="Eukaryota"/>
</dbReference>
<dbReference type="RefSeq" id="XP_013960654.1">
    <property type="nucleotide sequence ID" value="XM_014105179.1"/>
</dbReference>
<dbReference type="GeneID" id="25795554"/>
<keyword evidence="3" id="KW-1185">Reference proteome</keyword>
<proteinExistence type="predicted"/>
<dbReference type="OMA" id="NCESDTA"/>
<name>G9MFZ7_HYPVG</name>
<keyword evidence="1" id="KW-0732">Signal</keyword>
<accession>G9MFZ7</accession>
<evidence type="ECO:0000313" key="3">
    <source>
        <dbReference type="Proteomes" id="UP000007115"/>
    </source>
</evidence>
<sequence>MILSKLLFCVLATIVAAAPAEEAPVAPVVTLYHDLGWTGLQFDVRSMNTCLKVTGSLYGHVQSAKLWPTTPPTRFCTLYSTNNCESDTAILYVTTSNSPVNIRRNTDVRSVFCKDVKK</sequence>
<protein>
    <submittedName>
        <fullName evidence="2">Uncharacterized protein</fullName>
    </submittedName>
</protein>
<dbReference type="InParanoid" id="G9MFZ7"/>
<dbReference type="HOGENOM" id="CLU_2073485_0_0_1"/>
<feature type="signal peptide" evidence="1">
    <location>
        <begin position="1"/>
        <end position="17"/>
    </location>
</feature>
<dbReference type="AlphaFoldDB" id="G9MFZ7"/>
<comment type="caution">
    <text evidence="2">The sequence shown here is derived from an EMBL/GenBank/DDBJ whole genome shotgun (WGS) entry which is preliminary data.</text>
</comment>